<sequence length="133" mass="14571">MKPKRQSCEGSCSQALLENTQRMTRLEKRLEAMMSLLTSLIQSQAVTATPAVPVTSGNPPTIAAATVAAPAPQPPQETLGPTPAATPETDPETDEENDDDEMWTDDDSMDDIKAYARNMRYLLDNQISWNAVY</sequence>
<dbReference type="InParanoid" id="A0A6I8W302"/>
<dbReference type="KEGG" id="dpo:117184435"/>
<evidence type="ECO:0000313" key="3">
    <source>
        <dbReference type="RefSeq" id="XP_033237731.1"/>
    </source>
</evidence>
<name>A0A6I8W302_DROPS</name>
<keyword evidence="2" id="KW-1185">Reference proteome</keyword>
<organism evidence="2 3">
    <name type="scientific">Drosophila pseudoobscura pseudoobscura</name>
    <name type="common">Fruit fly</name>
    <dbReference type="NCBI Taxonomy" id="46245"/>
    <lineage>
        <taxon>Eukaryota</taxon>
        <taxon>Metazoa</taxon>
        <taxon>Ecdysozoa</taxon>
        <taxon>Arthropoda</taxon>
        <taxon>Hexapoda</taxon>
        <taxon>Insecta</taxon>
        <taxon>Pterygota</taxon>
        <taxon>Neoptera</taxon>
        <taxon>Endopterygota</taxon>
        <taxon>Diptera</taxon>
        <taxon>Brachycera</taxon>
        <taxon>Muscomorpha</taxon>
        <taxon>Ephydroidea</taxon>
        <taxon>Drosophilidae</taxon>
        <taxon>Drosophila</taxon>
        <taxon>Sophophora</taxon>
    </lineage>
</organism>
<dbReference type="RefSeq" id="XP_033237731.1">
    <property type="nucleotide sequence ID" value="XM_033381840.1"/>
</dbReference>
<evidence type="ECO:0000256" key="1">
    <source>
        <dbReference type="SAM" id="MobiDB-lite"/>
    </source>
</evidence>
<dbReference type="Proteomes" id="UP000001819">
    <property type="component" value="Chromosome X"/>
</dbReference>
<protein>
    <submittedName>
        <fullName evidence="3">Uncharacterized protein</fullName>
    </submittedName>
</protein>
<reference evidence="3" key="1">
    <citation type="submission" date="2025-08" db="UniProtKB">
        <authorList>
            <consortium name="RefSeq"/>
        </authorList>
    </citation>
    <scope>IDENTIFICATION</scope>
    <source>
        <strain evidence="3">MV-25-SWS-2005</strain>
        <tissue evidence="3">Whole body</tissue>
    </source>
</reference>
<gene>
    <name evidence="3" type="primary">LOC117184435</name>
</gene>
<evidence type="ECO:0000313" key="2">
    <source>
        <dbReference type="Proteomes" id="UP000001819"/>
    </source>
</evidence>
<proteinExistence type="predicted"/>
<dbReference type="AlphaFoldDB" id="A0A6I8W302"/>
<accession>A0A6I8W302</accession>
<feature type="region of interest" description="Disordered" evidence="1">
    <location>
        <begin position="65"/>
        <end position="107"/>
    </location>
</feature>
<feature type="compositionally biased region" description="Acidic residues" evidence="1">
    <location>
        <begin position="89"/>
        <end position="107"/>
    </location>
</feature>